<evidence type="ECO:0000256" key="1">
    <source>
        <dbReference type="SAM" id="MobiDB-lite"/>
    </source>
</evidence>
<evidence type="ECO:0000313" key="2">
    <source>
        <dbReference type="EMBL" id="CAA9521651.1"/>
    </source>
</evidence>
<feature type="region of interest" description="Disordered" evidence="1">
    <location>
        <begin position="230"/>
        <end position="253"/>
    </location>
</feature>
<sequence length="253" mass="28222">GRQDELMYPRPPHRDPRRDGAHGRPGLLRRDAARRPDRHGHRPELPGRRDHGLPLRRPLRRARHPGRPGPRARRGAAHPVHPVLRGRACAAEPARVGGARDGRVRVGRGLPHRARAAPAVRGGEPQGGRDRRHLRLPHALRRGHLVGRPGRGGRRLPVHRLRRLLHAGHERGPRVHRARRPDRRALVPLHHAGGDAAHRLLQRAGPAAARVQPGDRHPVPGAALRPHALRRRGHRRAVRAARGRRRAVQEGGL</sequence>
<proteinExistence type="predicted"/>
<gene>
    <name evidence="2" type="ORF">AVDCRST_MAG79-225</name>
</gene>
<feature type="region of interest" description="Disordered" evidence="1">
    <location>
        <begin position="1"/>
        <end position="105"/>
    </location>
</feature>
<protein>
    <submittedName>
        <fullName evidence="2">Uncharacterized protein</fullName>
    </submittedName>
</protein>
<organism evidence="2">
    <name type="scientific">uncultured Thermoleophilia bacterium</name>
    <dbReference type="NCBI Taxonomy" id="1497501"/>
    <lineage>
        <taxon>Bacteria</taxon>
        <taxon>Bacillati</taxon>
        <taxon>Actinomycetota</taxon>
        <taxon>Thermoleophilia</taxon>
        <taxon>environmental samples</taxon>
    </lineage>
</organism>
<accession>A0A6J4TFY2</accession>
<reference evidence="2" key="1">
    <citation type="submission" date="2020-02" db="EMBL/GenBank/DDBJ databases">
        <authorList>
            <person name="Meier V. D."/>
        </authorList>
    </citation>
    <scope>NUCLEOTIDE SEQUENCE</scope>
    <source>
        <strain evidence="2">AVDCRST_MAG79</strain>
    </source>
</reference>
<feature type="compositionally biased region" description="Basic residues" evidence="1">
    <location>
        <begin position="57"/>
        <end position="76"/>
    </location>
</feature>
<name>A0A6J4TFY2_9ACTN</name>
<feature type="compositionally biased region" description="Basic and acidic residues" evidence="1">
    <location>
        <begin position="42"/>
        <end position="53"/>
    </location>
</feature>
<dbReference type="AlphaFoldDB" id="A0A6J4TFY2"/>
<dbReference type="EMBL" id="CADCWC010000040">
    <property type="protein sequence ID" value="CAA9521651.1"/>
    <property type="molecule type" value="Genomic_DNA"/>
</dbReference>
<feature type="non-terminal residue" evidence="2">
    <location>
        <position position="253"/>
    </location>
</feature>
<feature type="compositionally biased region" description="Basic and acidic residues" evidence="1">
    <location>
        <begin position="1"/>
        <end position="35"/>
    </location>
</feature>
<feature type="compositionally biased region" description="Basic residues" evidence="1">
    <location>
        <begin position="230"/>
        <end position="246"/>
    </location>
</feature>
<feature type="non-terminal residue" evidence="2">
    <location>
        <position position="1"/>
    </location>
</feature>